<feature type="region of interest" description="Disordered" evidence="2">
    <location>
        <begin position="1"/>
        <end position="28"/>
    </location>
</feature>
<dbReference type="InterPro" id="IPR003594">
    <property type="entry name" value="HATPase_dom"/>
</dbReference>
<evidence type="ECO:0000313" key="4">
    <source>
        <dbReference type="EMBL" id="GAA2045775.1"/>
    </source>
</evidence>
<dbReference type="Gene3D" id="3.30.565.10">
    <property type="entry name" value="Histidine kinase-like ATPase, C-terminal domain"/>
    <property type="match status" value="1"/>
</dbReference>
<keyword evidence="1" id="KW-0418">Kinase</keyword>
<organism evidence="4 5">
    <name type="scientific">Streptomyces cheonanensis</name>
    <dbReference type="NCBI Taxonomy" id="312720"/>
    <lineage>
        <taxon>Bacteria</taxon>
        <taxon>Bacillati</taxon>
        <taxon>Actinomycetota</taxon>
        <taxon>Actinomycetes</taxon>
        <taxon>Kitasatosporales</taxon>
        <taxon>Streptomycetaceae</taxon>
        <taxon>Streptomyces</taxon>
    </lineage>
</organism>
<dbReference type="EMBL" id="BAAANQ010000002">
    <property type="protein sequence ID" value="GAA2045775.1"/>
    <property type="molecule type" value="Genomic_DNA"/>
</dbReference>
<sequence>MPQPTSRARPTGHPGYSETLPREPESAATARRLVRISPSVWELAELAEDTALVISELVANAVQHARRESIRVTMERPETACVPAGVVDFSKAPPAPRAPDDESESGRGLALMAELAKNWGTEALPWGKRVWAELEGKR</sequence>
<dbReference type="RefSeq" id="WP_346069866.1">
    <property type="nucleotide sequence ID" value="NZ_BAAANQ010000002.1"/>
</dbReference>
<name>A0ABN2UXS4_9ACTN</name>
<dbReference type="Proteomes" id="UP001403094">
    <property type="component" value="Unassembled WGS sequence"/>
</dbReference>
<keyword evidence="4" id="KW-0067">ATP-binding</keyword>
<proteinExistence type="predicted"/>
<dbReference type="GO" id="GO:0005524">
    <property type="term" value="F:ATP binding"/>
    <property type="evidence" value="ECO:0007669"/>
    <property type="project" value="UniProtKB-KW"/>
</dbReference>
<reference evidence="4 5" key="1">
    <citation type="journal article" date="2019" name="Int. J. Syst. Evol. Microbiol.">
        <title>The Global Catalogue of Microorganisms (GCM) 10K type strain sequencing project: providing services to taxonomists for standard genome sequencing and annotation.</title>
        <authorList>
            <consortium name="The Broad Institute Genomics Platform"/>
            <consortium name="The Broad Institute Genome Sequencing Center for Infectious Disease"/>
            <person name="Wu L."/>
            <person name="Ma J."/>
        </authorList>
    </citation>
    <scope>NUCLEOTIDE SEQUENCE [LARGE SCALE GENOMIC DNA]</scope>
    <source>
        <strain evidence="4 5">JCM 14549</strain>
    </source>
</reference>
<keyword evidence="5" id="KW-1185">Reference proteome</keyword>
<dbReference type="PANTHER" id="PTHR35526:SF3">
    <property type="entry name" value="ANTI-SIGMA-F FACTOR RSBW"/>
    <property type="match status" value="1"/>
</dbReference>
<comment type="caution">
    <text evidence="4">The sequence shown here is derived from an EMBL/GenBank/DDBJ whole genome shotgun (WGS) entry which is preliminary data.</text>
</comment>
<accession>A0ABN2UXS4</accession>
<evidence type="ECO:0000256" key="2">
    <source>
        <dbReference type="SAM" id="MobiDB-lite"/>
    </source>
</evidence>
<dbReference type="InterPro" id="IPR036890">
    <property type="entry name" value="HATPase_C_sf"/>
</dbReference>
<dbReference type="CDD" id="cd16936">
    <property type="entry name" value="HATPase_RsbW-like"/>
    <property type="match status" value="1"/>
</dbReference>
<dbReference type="PANTHER" id="PTHR35526">
    <property type="entry name" value="ANTI-SIGMA-F FACTOR RSBW-RELATED"/>
    <property type="match status" value="1"/>
</dbReference>
<keyword evidence="1" id="KW-0723">Serine/threonine-protein kinase</keyword>
<dbReference type="SUPFAM" id="SSF55874">
    <property type="entry name" value="ATPase domain of HSP90 chaperone/DNA topoisomerase II/histidine kinase"/>
    <property type="match status" value="1"/>
</dbReference>
<feature type="domain" description="Histidine kinase/HSP90-like ATPase" evidence="3">
    <location>
        <begin position="21"/>
        <end position="118"/>
    </location>
</feature>
<dbReference type="InterPro" id="IPR050267">
    <property type="entry name" value="Anti-sigma-factor_SerPK"/>
</dbReference>
<evidence type="ECO:0000313" key="5">
    <source>
        <dbReference type="Proteomes" id="UP001403094"/>
    </source>
</evidence>
<keyword evidence="1" id="KW-0808">Transferase</keyword>
<dbReference type="Pfam" id="PF13581">
    <property type="entry name" value="HATPase_c_2"/>
    <property type="match status" value="1"/>
</dbReference>
<evidence type="ECO:0000259" key="3">
    <source>
        <dbReference type="Pfam" id="PF13581"/>
    </source>
</evidence>
<protein>
    <submittedName>
        <fullName evidence="4">ATP-binding protein</fullName>
    </submittedName>
</protein>
<feature type="region of interest" description="Disordered" evidence="2">
    <location>
        <begin position="87"/>
        <end position="107"/>
    </location>
</feature>
<evidence type="ECO:0000256" key="1">
    <source>
        <dbReference type="ARBA" id="ARBA00022527"/>
    </source>
</evidence>
<keyword evidence="4" id="KW-0547">Nucleotide-binding</keyword>
<gene>
    <name evidence="4" type="ORF">GCM10009757_12740</name>
</gene>